<dbReference type="Proteomes" id="UP000298663">
    <property type="component" value="Unassembled WGS sequence"/>
</dbReference>
<evidence type="ECO:0000313" key="6">
    <source>
        <dbReference type="Proteomes" id="UP000298663"/>
    </source>
</evidence>
<keyword evidence="1" id="KW-0245">EGF-like domain</keyword>
<dbReference type="InterPro" id="IPR000742">
    <property type="entry name" value="EGF"/>
</dbReference>
<feature type="transmembrane region" description="Helical" evidence="3">
    <location>
        <begin position="245"/>
        <end position="270"/>
    </location>
</feature>
<evidence type="ECO:0000256" key="1">
    <source>
        <dbReference type="PROSITE-ProRule" id="PRU00076"/>
    </source>
</evidence>
<dbReference type="PROSITE" id="PS00022">
    <property type="entry name" value="EGF_1"/>
    <property type="match status" value="1"/>
</dbReference>
<keyword evidence="3" id="KW-0812">Transmembrane</keyword>
<proteinExistence type="predicted"/>
<reference evidence="5 6" key="2">
    <citation type="journal article" date="2019" name="G3 (Bethesda)">
        <title>Hybrid Assembly of the Genome of the Entomopathogenic Nematode Steinernema carpocapsae Identifies the X-Chromosome.</title>
        <authorList>
            <person name="Serra L."/>
            <person name="Macchietto M."/>
            <person name="Macias-Munoz A."/>
            <person name="McGill C.J."/>
            <person name="Rodriguez I.M."/>
            <person name="Rodriguez B."/>
            <person name="Murad R."/>
            <person name="Mortazavi A."/>
        </authorList>
    </citation>
    <scope>NUCLEOTIDE SEQUENCE [LARGE SCALE GENOMIC DNA]</scope>
    <source>
        <strain evidence="5 6">ALL</strain>
    </source>
</reference>
<reference evidence="5 6" key="1">
    <citation type="journal article" date="2015" name="Genome Biol.">
        <title>Comparative genomics of Steinernema reveals deeply conserved gene regulatory networks.</title>
        <authorList>
            <person name="Dillman A.R."/>
            <person name="Macchietto M."/>
            <person name="Porter C.F."/>
            <person name="Rogers A."/>
            <person name="Williams B."/>
            <person name="Antoshechkin I."/>
            <person name="Lee M.M."/>
            <person name="Goodwin Z."/>
            <person name="Lu X."/>
            <person name="Lewis E.E."/>
            <person name="Goodrich-Blair H."/>
            <person name="Stock S.P."/>
            <person name="Adams B.J."/>
            <person name="Sternberg P.W."/>
            <person name="Mortazavi A."/>
        </authorList>
    </citation>
    <scope>NUCLEOTIDE SEQUENCE [LARGE SCALE GENOMIC DNA]</scope>
    <source>
        <strain evidence="5 6">ALL</strain>
    </source>
</reference>
<evidence type="ECO:0000256" key="3">
    <source>
        <dbReference type="SAM" id="Phobius"/>
    </source>
</evidence>
<keyword evidence="6" id="KW-1185">Reference proteome</keyword>
<keyword evidence="3" id="KW-0472">Membrane</keyword>
<feature type="region of interest" description="Disordered" evidence="2">
    <location>
        <begin position="96"/>
        <end position="123"/>
    </location>
</feature>
<feature type="region of interest" description="Disordered" evidence="2">
    <location>
        <begin position="279"/>
        <end position="309"/>
    </location>
</feature>
<evidence type="ECO:0000256" key="2">
    <source>
        <dbReference type="SAM" id="MobiDB-lite"/>
    </source>
</evidence>
<protein>
    <recommendedName>
        <fullName evidence="4">EGF-like domain-containing protein</fullName>
    </recommendedName>
</protein>
<dbReference type="PROSITE" id="PS50026">
    <property type="entry name" value="EGF_3"/>
    <property type="match status" value="1"/>
</dbReference>
<name>A0A4U5P9G5_STECR</name>
<organism evidence="5 6">
    <name type="scientific">Steinernema carpocapsae</name>
    <name type="common">Entomopathogenic nematode</name>
    <dbReference type="NCBI Taxonomy" id="34508"/>
    <lineage>
        <taxon>Eukaryota</taxon>
        <taxon>Metazoa</taxon>
        <taxon>Ecdysozoa</taxon>
        <taxon>Nematoda</taxon>
        <taxon>Chromadorea</taxon>
        <taxon>Rhabditida</taxon>
        <taxon>Tylenchina</taxon>
        <taxon>Panagrolaimomorpha</taxon>
        <taxon>Strongyloidoidea</taxon>
        <taxon>Steinernematidae</taxon>
        <taxon>Steinernema</taxon>
    </lineage>
</organism>
<dbReference type="EMBL" id="AZBU02000002">
    <property type="protein sequence ID" value="TKR92942.1"/>
    <property type="molecule type" value="Genomic_DNA"/>
</dbReference>
<comment type="caution">
    <text evidence="5">The sequence shown here is derived from an EMBL/GenBank/DDBJ whole genome shotgun (WGS) entry which is preliminary data.</text>
</comment>
<sequence>MASKTSEDEAELPGPIEAPRVLVAPAASEVPVKHPKATVFERPTFNSTDLRNVAVPNATIIAGQEPNKPGNSTATEKNSENEANLDKYRKLILEAKKNQTIHEKSEPKAPPKTEEKSDNGILSGVNGMVNSVVENFKKMLGYGPECLNGGTRNSAGDCMCPKFYSGSQCQNISCTNAGVPVKLKKKPQKYVEWECECPNPDFISGKHCELIKCLNGGRPIANTGKCECNETWYQGDFCQNYTSHWFTFFGIPLFLVVIVVLCCIVCRLDFCPRRSTQEARRRRRNHAMATSSGRPRERRTHHDRQQQNLLHANRNHREMVPYRLETIPVFNPRLLDDDLPKITEAPPSYEQALAMSTPAALIPDRQPPSYTPAPSGIHRSPGVPPPPACRPPPVPHSSSSR</sequence>
<accession>A0A4U5P9G5</accession>
<comment type="caution">
    <text evidence="1">Lacks conserved residue(s) required for the propagation of feature annotation.</text>
</comment>
<evidence type="ECO:0000259" key="4">
    <source>
        <dbReference type="PROSITE" id="PS50026"/>
    </source>
</evidence>
<feature type="region of interest" description="Disordered" evidence="2">
    <location>
        <begin position="356"/>
        <end position="401"/>
    </location>
</feature>
<keyword evidence="3" id="KW-1133">Transmembrane helix</keyword>
<feature type="domain" description="EGF-like" evidence="4">
    <location>
        <begin position="204"/>
        <end position="239"/>
    </location>
</feature>
<feature type="compositionally biased region" description="Basic and acidic residues" evidence="2">
    <location>
        <begin position="96"/>
        <end position="118"/>
    </location>
</feature>
<dbReference type="AlphaFoldDB" id="A0A4U5P9G5"/>
<evidence type="ECO:0000313" key="5">
    <source>
        <dbReference type="EMBL" id="TKR92942.1"/>
    </source>
</evidence>
<feature type="compositionally biased region" description="Pro residues" evidence="2">
    <location>
        <begin position="382"/>
        <end position="395"/>
    </location>
</feature>
<feature type="region of interest" description="Disordered" evidence="2">
    <location>
        <begin position="61"/>
        <end position="84"/>
    </location>
</feature>
<gene>
    <name evidence="5" type="ORF">L596_007492</name>
</gene>
<dbReference type="OrthoDB" id="10266706at2759"/>